<proteinExistence type="predicted"/>
<evidence type="ECO:0000313" key="1">
    <source>
        <dbReference type="EMBL" id="KAI4344748.1"/>
    </source>
</evidence>
<comment type="caution">
    <text evidence="1">The sequence shown here is derived from an EMBL/GenBank/DDBJ whole genome shotgun (WGS) entry which is preliminary data.</text>
</comment>
<dbReference type="Proteomes" id="UP000828941">
    <property type="component" value="Chromosome 5"/>
</dbReference>
<sequence length="78" mass="8637">MATVELITRISGVTGYFVPFFSQMGLSATELIPEQLPFGHIRIEKGHGSPDLATRMSEPPAPPHIRQHPGIHYPKYPS</sequence>
<evidence type="ECO:0000313" key="2">
    <source>
        <dbReference type="Proteomes" id="UP000828941"/>
    </source>
</evidence>
<name>A0ACB9P8G6_BAUVA</name>
<keyword evidence="2" id="KW-1185">Reference proteome</keyword>
<organism evidence="1 2">
    <name type="scientific">Bauhinia variegata</name>
    <name type="common">Purple orchid tree</name>
    <name type="synonym">Phanera variegata</name>
    <dbReference type="NCBI Taxonomy" id="167791"/>
    <lineage>
        <taxon>Eukaryota</taxon>
        <taxon>Viridiplantae</taxon>
        <taxon>Streptophyta</taxon>
        <taxon>Embryophyta</taxon>
        <taxon>Tracheophyta</taxon>
        <taxon>Spermatophyta</taxon>
        <taxon>Magnoliopsida</taxon>
        <taxon>eudicotyledons</taxon>
        <taxon>Gunneridae</taxon>
        <taxon>Pentapetalae</taxon>
        <taxon>rosids</taxon>
        <taxon>fabids</taxon>
        <taxon>Fabales</taxon>
        <taxon>Fabaceae</taxon>
        <taxon>Cercidoideae</taxon>
        <taxon>Cercideae</taxon>
        <taxon>Bauhiniinae</taxon>
        <taxon>Bauhinia</taxon>
    </lineage>
</organism>
<accession>A0ACB9P8G6</accession>
<protein>
    <submittedName>
        <fullName evidence="1">Uncharacterized protein</fullName>
    </submittedName>
</protein>
<reference evidence="1 2" key="1">
    <citation type="journal article" date="2022" name="DNA Res.">
        <title>Chromosomal-level genome assembly of the orchid tree Bauhinia variegata (Leguminosae; Cercidoideae) supports the allotetraploid origin hypothesis of Bauhinia.</title>
        <authorList>
            <person name="Zhong Y."/>
            <person name="Chen Y."/>
            <person name="Zheng D."/>
            <person name="Pang J."/>
            <person name="Liu Y."/>
            <person name="Luo S."/>
            <person name="Meng S."/>
            <person name="Qian L."/>
            <person name="Wei D."/>
            <person name="Dai S."/>
            <person name="Zhou R."/>
        </authorList>
    </citation>
    <scope>NUCLEOTIDE SEQUENCE [LARGE SCALE GENOMIC DNA]</scope>
    <source>
        <strain evidence="1">BV-YZ2020</strain>
    </source>
</reference>
<dbReference type="EMBL" id="CM039430">
    <property type="protein sequence ID" value="KAI4344748.1"/>
    <property type="molecule type" value="Genomic_DNA"/>
</dbReference>
<gene>
    <name evidence="1" type="ORF">L6164_011939</name>
</gene>